<evidence type="ECO:0000256" key="4">
    <source>
        <dbReference type="ARBA" id="ARBA00023235"/>
    </source>
</evidence>
<dbReference type="InterPro" id="IPR044665">
    <property type="entry name" value="E_coli_cyclophilin_A-like"/>
</dbReference>
<protein>
    <recommendedName>
        <fullName evidence="2">peptidylprolyl isomerase</fullName>
        <ecNumber evidence="2">5.2.1.8</ecNumber>
    </recommendedName>
</protein>
<dbReference type="EC" id="5.2.1.8" evidence="2"/>
<dbReference type="Gene3D" id="2.40.100.10">
    <property type="entry name" value="Cyclophilin-like"/>
    <property type="match status" value="1"/>
</dbReference>
<dbReference type="InterPro" id="IPR002130">
    <property type="entry name" value="Cyclophilin-type_PPIase_dom"/>
</dbReference>
<organism evidence="7 8">
    <name type="scientific">Oleiphilus messinensis</name>
    <dbReference type="NCBI Taxonomy" id="141451"/>
    <lineage>
        <taxon>Bacteria</taxon>
        <taxon>Pseudomonadati</taxon>
        <taxon>Pseudomonadota</taxon>
        <taxon>Gammaproteobacteria</taxon>
        <taxon>Oceanospirillales</taxon>
        <taxon>Oleiphilaceae</taxon>
        <taxon>Oleiphilus</taxon>
    </lineage>
</organism>
<dbReference type="PROSITE" id="PS50072">
    <property type="entry name" value="CSA_PPIASE_2"/>
    <property type="match status" value="1"/>
</dbReference>
<dbReference type="OrthoDB" id="9807797at2"/>
<dbReference type="KEGG" id="ome:OLMES_0931"/>
<feature type="signal peptide" evidence="5">
    <location>
        <begin position="1"/>
        <end position="21"/>
    </location>
</feature>
<evidence type="ECO:0000256" key="2">
    <source>
        <dbReference type="ARBA" id="ARBA00013194"/>
    </source>
</evidence>
<keyword evidence="5" id="KW-0732">Signal</keyword>
<dbReference type="EMBL" id="CP021425">
    <property type="protein sequence ID" value="ARU55018.1"/>
    <property type="molecule type" value="Genomic_DNA"/>
</dbReference>
<sequence>MLKRIIPCLVGLVLMVPAVNAQDLSLRDEIQKMYVAYYGRPGDENGLRFWASELANNQGDMSAIIDVFGNSEEYQTRFGHLTSEQLVENIYLQLFNRSAEPAGLAFYVNELDTGAMSLATIALSVANGADSENSDGMTVLNRIAVANVFTRTVLYKHVTYGAEQIDAGKLLLESVDDTSESTTKAVADMNTVIEAFPQLENVQVEVTTNYGVFTVELFNREAPVSVNNFLNYVDTGFYNEVIFHRVVANFVIQAGYVTSEYALKNATFGPIVNEAANGLSNVRGTLAMARTSEPDSATAQFYINLKDNTDLDYSDSSAGYAVFGEVKSGIDIIDTIGEVDTHTVSTDDGSVTLRNFPVPLVNIEKIERIQ</sequence>
<name>A0A1Y0I3D5_9GAMM</name>
<dbReference type="InterPro" id="IPR020892">
    <property type="entry name" value="Cyclophilin-type_PPIase_CS"/>
</dbReference>
<evidence type="ECO:0000256" key="3">
    <source>
        <dbReference type="ARBA" id="ARBA00023110"/>
    </source>
</evidence>
<dbReference type="PROSITE" id="PS00170">
    <property type="entry name" value="CSA_PPIASE_1"/>
    <property type="match status" value="1"/>
</dbReference>
<dbReference type="RefSeq" id="WP_087460164.1">
    <property type="nucleotide sequence ID" value="NZ_CP021425.1"/>
</dbReference>
<keyword evidence="8" id="KW-1185">Reference proteome</keyword>
<dbReference type="Pfam" id="PF00160">
    <property type="entry name" value="Pro_isomerase"/>
    <property type="match status" value="1"/>
</dbReference>
<keyword evidence="4" id="KW-0413">Isomerase</keyword>
<evidence type="ECO:0000313" key="7">
    <source>
        <dbReference type="EMBL" id="ARU55018.1"/>
    </source>
</evidence>
<dbReference type="InterPro" id="IPR025282">
    <property type="entry name" value="DUF4214"/>
</dbReference>
<comment type="similarity">
    <text evidence="1">Belongs to the cyclophilin-type PPIase family.</text>
</comment>
<accession>A0A1Y0I3D5</accession>
<dbReference type="InterPro" id="IPR029000">
    <property type="entry name" value="Cyclophilin-like_dom_sf"/>
</dbReference>
<evidence type="ECO:0000256" key="5">
    <source>
        <dbReference type="SAM" id="SignalP"/>
    </source>
</evidence>
<gene>
    <name evidence="7" type="ORF">OLMES_0931</name>
</gene>
<dbReference type="Gene3D" id="1.10.3130.20">
    <property type="entry name" value="Phycobilisome linker domain"/>
    <property type="match status" value="1"/>
</dbReference>
<dbReference type="GO" id="GO:0006457">
    <property type="term" value="P:protein folding"/>
    <property type="evidence" value="ECO:0007669"/>
    <property type="project" value="InterPro"/>
</dbReference>
<dbReference type="AlphaFoldDB" id="A0A1Y0I3D5"/>
<dbReference type="Proteomes" id="UP000196027">
    <property type="component" value="Chromosome"/>
</dbReference>
<dbReference type="PRINTS" id="PR00153">
    <property type="entry name" value="CSAPPISMRASE"/>
</dbReference>
<dbReference type="Pfam" id="PF13946">
    <property type="entry name" value="DUF4214"/>
    <property type="match status" value="1"/>
</dbReference>
<reference evidence="7 8" key="1">
    <citation type="submission" date="2017-05" db="EMBL/GenBank/DDBJ databases">
        <title>Genomic insights into alkan degradation activity of Oleiphilus messinensis.</title>
        <authorList>
            <person name="Kozyavkin S.A."/>
            <person name="Slesarev A.I."/>
            <person name="Golyshin P.N."/>
            <person name="Korzhenkov A."/>
            <person name="Golyshina O.N."/>
            <person name="Toshchakov S.V."/>
        </authorList>
    </citation>
    <scope>NUCLEOTIDE SEQUENCE [LARGE SCALE GENOMIC DNA]</scope>
    <source>
        <strain evidence="7 8">ME102</strain>
    </source>
</reference>
<feature type="chain" id="PRO_5012168898" description="peptidylprolyl isomerase" evidence="5">
    <location>
        <begin position="22"/>
        <end position="370"/>
    </location>
</feature>
<evidence type="ECO:0000313" key="8">
    <source>
        <dbReference type="Proteomes" id="UP000196027"/>
    </source>
</evidence>
<evidence type="ECO:0000256" key="1">
    <source>
        <dbReference type="ARBA" id="ARBA00007365"/>
    </source>
</evidence>
<dbReference type="PANTHER" id="PTHR43246">
    <property type="entry name" value="PEPTIDYL-PROLYL CIS-TRANS ISOMERASE CYP38, CHLOROPLASTIC"/>
    <property type="match status" value="1"/>
</dbReference>
<proteinExistence type="inferred from homology"/>
<feature type="domain" description="PPIase cyclophilin-type" evidence="6">
    <location>
        <begin position="208"/>
        <end position="368"/>
    </location>
</feature>
<keyword evidence="3" id="KW-0697">Rotamase</keyword>
<evidence type="ECO:0000259" key="6">
    <source>
        <dbReference type="PROSITE" id="PS50072"/>
    </source>
</evidence>
<dbReference type="SUPFAM" id="SSF50891">
    <property type="entry name" value="Cyclophilin-like"/>
    <property type="match status" value="1"/>
</dbReference>
<dbReference type="GO" id="GO:0003755">
    <property type="term" value="F:peptidyl-prolyl cis-trans isomerase activity"/>
    <property type="evidence" value="ECO:0007669"/>
    <property type="project" value="UniProtKB-KW"/>
</dbReference>
<dbReference type="InterPro" id="IPR038255">
    <property type="entry name" value="PBS_linker_sf"/>
</dbReference>